<dbReference type="InterPro" id="IPR011992">
    <property type="entry name" value="EF-hand-dom_pair"/>
</dbReference>
<dbReference type="AlphaFoldDB" id="A0A1E5W6G9"/>
<gene>
    <name evidence="4" type="ORF">BAE44_0006112</name>
</gene>
<evidence type="ECO:0000313" key="4">
    <source>
        <dbReference type="EMBL" id="OEL32870.1"/>
    </source>
</evidence>
<organism evidence="4 5">
    <name type="scientific">Dichanthelium oligosanthes</name>
    <dbReference type="NCBI Taxonomy" id="888268"/>
    <lineage>
        <taxon>Eukaryota</taxon>
        <taxon>Viridiplantae</taxon>
        <taxon>Streptophyta</taxon>
        <taxon>Embryophyta</taxon>
        <taxon>Tracheophyta</taxon>
        <taxon>Spermatophyta</taxon>
        <taxon>Magnoliopsida</taxon>
        <taxon>Liliopsida</taxon>
        <taxon>Poales</taxon>
        <taxon>Poaceae</taxon>
        <taxon>PACMAD clade</taxon>
        <taxon>Panicoideae</taxon>
        <taxon>Panicodae</taxon>
        <taxon>Paniceae</taxon>
        <taxon>Dichantheliinae</taxon>
        <taxon>Dichanthelium</taxon>
    </lineage>
</organism>
<dbReference type="STRING" id="888268.A0A1E5W6G9"/>
<dbReference type="Gene3D" id="1.10.238.10">
    <property type="entry name" value="EF-hand"/>
    <property type="match status" value="1"/>
</dbReference>
<sequence length="303" mass="34653">PIRREGSTCAPPPSSSPTLLPPTANSGLANEKRRELGEPRGEEEPKGVPNQRRKKVGSGASHPAATMRRASKKSSSSAATASAGPTKAVSKEVERIDQFFNIYADKSSGMIDPEGIETLCSHLEVPHTDVRILMLAWKMGCEKQGYFTLDEWRTGLKALRADSISKLKKAFPELVQEVTRPTNFLDFYTYAFRYCLTEDKKKCIEIPVACELLNLVLALQFRPQVDKLNNYLKYQNDYKVINMDQWMGFIRFFYYHFLYAAIDTWHFFSLKQINFPSLDNYDSDLAWPLILDNFVEWLRENKS</sequence>
<dbReference type="GO" id="GO:0031624">
    <property type="term" value="F:ubiquitin conjugating enzyme binding"/>
    <property type="evidence" value="ECO:0007669"/>
    <property type="project" value="TreeGrafter"/>
</dbReference>
<feature type="non-terminal residue" evidence="4">
    <location>
        <position position="1"/>
    </location>
</feature>
<evidence type="ECO:0000256" key="2">
    <source>
        <dbReference type="SAM" id="MobiDB-lite"/>
    </source>
</evidence>
<dbReference type="GO" id="GO:0045116">
    <property type="term" value="P:protein neddylation"/>
    <property type="evidence" value="ECO:0007669"/>
    <property type="project" value="TreeGrafter"/>
</dbReference>
<dbReference type="GO" id="GO:0032182">
    <property type="term" value="F:ubiquitin-like protein binding"/>
    <property type="evidence" value="ECO:0007669"/>
    <property type="project" value="TreeGrafter"/>
</dbReference>
<dbReference type="EMBL" id="LWDX02020276">
    <property type="protein sequence ID" value="OEL32870.1"/>
    <property type="molecule type" value="Genomic_DNA"/>
</dbReference>
<feature type="compositionally biased region" description="Basic and acidic residues" evidence="2">
    <location>
        <begin position="30"/>
        <end position="46"/>
    </location>
</feature>
<dbReference type="SUPFAM" id="SSF47473">
    <property type="entry name" value="EF-hand"/>
    <property type="match status" value="1"/>
</dbReference>
<reference evidence="4 5" key="1">
    <citation type="submission" date="2016-09" db="EMBL/GenBank/DDBJ databases">
        <title>The draft genome of Dichanthelium oligosanthes: A C3 panicoid grass species.</title>
        <authorList>
            <person name="Studer A.J."/>
            <person name="Schnable J.C."/>
            <person name="Brutnell T.P."/>
        </authorList>
    </citation>
    <scope>NUCLEOTIDE SEQUENCE [LARGE SCALE GENOMIC DNA]</scope>
    <source>
        <strain evidence="5">cv. Kellogg 1175</strain>
        <tissue evidence="4">Leaf</tissue>
    </source>
</reference>
<feature type="compositionally biased region" description="Low complexity" evidence="2">
    <location>
        <begin position="64"/>
        <end position="83"/>
    </location>
</feature>
<feature type="region of interest" description="Disordered" evidence="2">
    <location>
        <begin position="1"/>
        <end position="88"/>
    </location>
</feature>
<dbReference type="Gene3D" id="1.10.238.200">
    <property type="entry name" value="Cullin, PONY binding domain"/>
    <property type="match status" value="1"/>
</dbReference>
<evidence type="ECO:0000313" key="5">
    <source>
        <dbReference type="Proteomes" id="UP000095767"/>
    </source>
</evidence>
<comment type="function">
    <text evidence="1">Neddylation of cullins play an essential role in the regulation of SCF-type complexes activity.</text>
</comment>
<evidence type="ECO:0000259" key="3">
    <source>
        <dbReference type="PROSITE" id="PS51229"/>
    </source>
</evidence>
<dbReference type="GO" id="GO:0097602">
    <property type="term" value="F:cullin family protein binding"/>
    <property type="evidence" value="ECO:0007669"/>
    <property type="project" value="TreeGrafter"/>
</dbReference>
<feature type="domain" description="DCUN1" evidence="3">
    <location>
        <begin position="91"/>
        <end position="299"/>
    </location>
</feature>
<accession>A0A1E5W6G9</accession>
<dbReference type="PROSITE" id="PS51229">
    <property type="entry name" value="DCUN1"/>
    <property type="match status" value="1"/>
</dbReference>
<dbReference type="InterPro" id="IPR014764">
    <property type="entry name" value="DCN-prot"/>
</dbReference>
<name>A0A1E5W6G9_9POAL</name>
<evidence type="ECO:0000256" key="1">
    <source>
        <dbReference type="RuleBase" id="RU410713"/>
    </source>
</evidence>
<dbReference type="OrthoDB" id="286637at2759"/>
<dbReference type="GO" id="GO:0000151">
    <property type="term" value="C:ubiquitin ligase complex"/>
    <property type="evidence" value="ECO:0007669"/>
    <property type="project" value="TreeGrafter"/>
</dbReference>
<dbReference type="Pfam" id="PF03556">
    <property type="entry name" value="Cullin_binding"/>
    <property type="match status" value="1"/>
</dbReference>
<dbReference type="PANTHER" id="PTHR12281">
    <property type="entry name" value="RP42 RELATED"/>
    <property type="match status" value="1"/>
</dbReference>
<protein>
    <recommendedName>
        <fullName evidence="1">Defective in cullin neddylation protein</fullName>
    </recommendedName>
</protein>
<keyword evidence="5" id="KW-1185">Reference proteome</keyword>
<dbReference type="InterPro" id="IPR042460">
    <property type="entry name" value="DCN1-like_PONY"/>
</dbReference>
<proteinExistence type="predicted"/>
<dbReference type="InterPro" id="IPR005176">
    <property type="entry name" value="PONY_dom"/>
</dbReference>
<dbReference type="FunFam" id="1.10.238.10:FF:000162">
    <property type="entry name" value="Defective in cullin neddylation protein"/>
    <property type="match status" value="1"/>
</dbReference>
<comment type="caution">
    <text evidence="4">The sequence shown here is derived from an EMBL/GenBank/DDBJ whole genome shotgun (WGS) entry which is preliminary data.</text>
</comment>
<dbReference type="Proteomes" id="UP000095767">
    <property type="component" value="Unassembled WGS sequence"/>
</dbReference>
<dbReference type="PANTHER" id="PTHR12281:SF12">
    <property type="entry name" value="DEFECTIVE IN CULLIN NEDDYLATION PROTEIN"/>
    <property type="match status" value="1"/>
</dbReference>